<sequence>MLSHRISADSTSLVCADLFLGTHSRDSVPQVQVAQSRAQPIRSGLQLAVQNCALPGLPHGSDIVRPEKQTHLSSDHNNKVLDLLGVQNLIAPYKLSLHLGYTLQLEP</sequence>
<protein>
    <submittedName>
        <fullName evidence="1">Uncharacterized protein</fullName>
    </submittedName>
</protein>
<name>A0AAJ4XKS9_9BASI</name>
<evidence type="ECO:0000313" key="2">
    <source>
        <dbReference type="Proteomes" id="UP001294444"/>
    </source>
</evidence>
<proteinExistence type="predicted"/>
<accession>A0AAJ4XKS9</accession>
<dbReference type="Proteomes" id="UP001294444">
    <property type="component" value="Unassembled WGS sequence"/>
</dbReference>
<evidence type="ECO:0000313" key="1">
    <source>
        <dbReference type="EMBL" id="SNX83606.1"/>
    </source>
</evidence>
<keyword evidence="2" id="KW-1185">Reference proteome</keyword>
<comment type="caution">
    <text evidence="1">The sequence shown here is derived from an EMBL/GenBank/DDBJ whole genome shotgun (WGS) entry which is preliminary data.</text>
</comment>
<dbReference type="EMBL" id="OAPG01000004">
    <property type="protein sequence ID" value="SNX83606.1"/>
    <property type="molecule type" value="Genomic_DNA"/>
</dbReference>
<organism evidence="1 2">
    <name type="scientific">Melanopsichium pennsylvanicum</name>
    <dbReference type="NCBI Taxonomy" id="63383"/>
    <lineage>
        <taxon>Eukaryota</taxon>
        <taxon>Fungi</taxon>
        <taxon>Dikarya</taxon>
        <taxon>Basidiomycota</taxon>
        <taxon>Ustilaginomycotina</taxon>
        <taxon>Ustilaginomycetes</taxon>
        <taxon>Ustilaginales</taxon>
        <taxon>Ustilaginaceae</taxon>
        <taxon>Melanopsichium</taxon>
    </lineage>
</organism>
<reference evidence="1" key="1">
    <citation type="submission" date="2023-10" db="EMBL/GenBank/DDBJ databases">
        <authorList>
            <person name="Guldener U."/>
        </authorList>
    </citation>
    <scope>NUCLEOTIDE SEQUENCE</scope>
    <source>
        <strain evidence="1">Mp4</strain>
    </source>
</reference>
<dbReference type="AlphaFoldDB" id="A0AAJ4XKS9"/>
<gene>
    <name evidence="1" type="ORF">MEPE_02313</name>
</gene>